<evidence type="ECO:0000313" key="2">
    <source>
        <dbReference type="Proteomes" id="UP000072520"/>
    </source>
</evidence>
<protein>
    <submittedName>
        <fullName evidence="1">Uncharacterized protein</fullName>
    </submittedName>
</protein>
<dbReference type="Proteomes" id="UP000072520">
    <property type="component" value="Unassembled WGS sequence"/>
</dbReference>
<dbReference type="EMBL" id="LDSI01000025">
    <property type="protein sequence ID" value="KTS94993.1"/>
    <property type="molecule type" value="Genomic_DNA"/>
</dbReference>
<sequence length="74" mass="8228">MKKLADIRQGCAGEPSACPLDFGVYVEAGSRRFVHCLRHLSYQRQGVIAGKDRPERKLPPFRQKGAAKCVNADK</sequence>
<evidence type="ECO:0000313" key="1">
    <source>
        <dbReference type="EMBL" id="KTS94993.1"/>
    </source>
</evidence>
<comment type="caution">
    <text evidence="1">The sequence shown here is derived from an EMBL/GenBank/DDBJ whole genome shotgun (WGS) entry which is preliminary data.</text>
</comment>
<proteinExistence type="predicted"/>
<dbReference type="AlphaFoldDB" id="A0AB34VCC2"/>
<name>A0AB34VCC2_9GAMM</name>
<reference evidence="1 2" key="1">
    <citation type="journal article" date="2016" name="Front. Microbiol.">
        <title>Genomic Resource of Rice Seed Associated Bacteria.</title>
        <authorList>
            <person name="Midha S."/>
            <person name="Bansal K."/>
            <person name="Sharma S."/>
            <person name="Kumar N."/>
            <person name="Patil P.P."/>
            <person name="Chaudhry V."/>
            <person name="Patil P.B."/>
        </authorList>
    </citation>
    <scope>NUCLEOTIDE SEQUENCE [LARGE SCALE GENOMIC DNA]</scope>
    <source>
        <strain evidence="1 2">RSA13</strain>
    </source>
</reference>
<accession>A0AB34VCC2</accession>
<gene>
    <name evidence="1" type="ORF">RSA13_16820</name>
</gene>
<organism evidence="1 2">
    <name type="scientific">Pantoea stewartii</name>
    <dbReference type="NCBI Taxonomy" id="66269"/>
    <lineage>
        <taxon>Bacteria</taxon>
        <taxon>Pseudomonadati</taxon>
        <taxon>Pseudomonadota</taxon>
        <taxon>Gammaproteobacteria</taxon>
        <taxon>Enterobacterales</taxon>
        <taxon>Erwiniaceae</taxon>
        <taxon>Pantoea</taxon>
    </lineage>
</organism>